<feature type="transmembrane region" description="Helical" evidence="5">
    <location>
        <begin position="444"/>
        <end position="463"/>
    </location>
</feature>
<evidence type="ECO:0000256" key="3">
    <source>
        <dbReference type="PROSITE-ProRule" id="PRU00339"/>
    </source>
</evidence>
<organism evidence="6 7">
    <name type="scientific">Abyssobacteria bacterium (strain SURF_5)</name>
    <dbReference type="NCBI Taxonomy" id="2093360"/>
    <lineage>
        <taxon>Bacteria</taxon>
        <taxon>Pseudomonadati</taxon>
        <taxon>Candidatus Hydrogenedentota</taxon>
        <taxon>Candidatus Abyssobacteria</taxon>
    </lineage>
</organism>
<dbReference type="InterPro" id="IPR019734">
    <property type="entry name" value="TPR_rpt"/>
</dbReference>
<dbReference type="InterPro" id="IPR052346">
    <property type="entry name" value="O-mannosyl-transferase_TMTC"/>
</dbReference>
<dbReference type="InterPro" id="IPR011990">
    <property type="entry name" value="TPR-like_helical_dom_sf"/>
</dbReference>
<gene>
    <name evidence="6" type="ORF">C4520_03045</name>
</gene>
<sequence length="661" mass="72628">MRAPQQPCREVSAKILRPSRNSESPSRQAHQIQPACRDARAARTTKGFPLLKAATAYRSPHFFIRFTFSIKLKSFRPPLVKTAAHSLSSCRAFEPPRPLTAIWANDIMKLDMSRTAGTEKTRKGVFIFLALALLPALVYANSLLNSFHYDDNSYILGNEYVHSLARIPHFFVSPRLISNVPLSGYRPLTMTTFALNYAAGANNPFGYHLVNVLIHVANTLLVFALATATMRAFQVPYEKHAAVAVAAVFAIHPINTQSVNYISARSSLLVGGFSLLCILLYIKKYEGAESTKENRLLLGSLLAYGGALLSKEEAVAVPGVLAFFELCRLRAPFDQRKLAQAMLSLAPFFLLTLAFLVYVTYGLGVIGDTPQARSLEENLLTQAKSIFIYVKMILAPLNLSVDHTIPVSSSILDPGALAAVLVLTAILAGSLSLVYLAPAVSLGVWWFILILVPTSTLVALKLIVNEQRIYVAGVGLFLAGSAALASAVKKREREGAGQMKKLLAAALLLVLLLYSGITVYRNTQWRTPAALWSDALKKYPHSVRANTILANLHLEKNEPERALPLAEKAAGLGPDIIETRLVLARTYSRLGRQDEALQNARAAVDINPASSEAQTLLGVVYARLEQYKEAEMAWQTAVEFDSQNAEARENLRELREMRTRD</sequence>
<accession>A0A3A4NXC5</accession>
<evidence type="ECO:0000313" key="7">
    <source>
        <dbReference type="Proteomes" id="UP000265882"/>
    </source>
</evidence>
<feature type="transmembrane region" description="Helical" evidence="5">
    <location>
        <begin position="124"/>
        <end position="144"/>
    </location>
</feature>
<evidence type="ECO:0000256" key="1">
    <source>
        <dbReference type="ARBA" id="ARBA00022737"/>
    </source>
</evidence>
<dbReference type="EMBL" id="QZKU01000026">
    <property type="protein sequence ID" value="RJP25107.1"/>
    <property type="molecule type" value="Genomic_DNA"/>
</dbReference>
<keyword evidence="5" id="KW-0472">Membrane</keyword>
<comment type="caution">
    <text evidence="6">The sequence shown here is derived from an EMBL/GenBank/DDBJ whole genome shotgun (WGS) entry which is preliminary data.</text>
</comment>
<dbReference type="SUPFAM" id="SSF48452">
    <property type="entry name" value="TPR-like"/>
    <property type="match status" value="1"/>
</dbReference>
<proteinExistence type="predicted"/>
<feature type="transmembrane region" description="Helical" evidence="5">
    <location>
        <begin position="262"/>
        <end position="282"/>
    </location>
</feature>
<dbReference type="Proteomes" id="UP000265882">
    <property type="component" value="Unassembled WGS sequence"/>
</dbReference>
<feature type="transmembrane region" description="Helical" evidence="5">
    <location>
        <begin position="416"/>
        <end position="437"/>
    </location>
</feature>
<dbReference type="PANTHER" id="PTHR44227:SF3">
    <property type="entry name" value="PROTEIN O-MANNOSYL-TRANSFERASE TMTC4"/>
    <property type="match status" value="1"/>
</dbReference>
<evidence type="ECO:0000313" key="6">
    <source>
        <dbReference type="EMBL" id="RJP25107.1"/>
    </source>
</evidence>
<dbReference type="PROSITE" id="PS50005">
    <property type="entry name" value="TPR"/>
    <property type="match status" value="2"/>
</dbReference>
<dbReference type="AlphaFoldDB" id="A0A3A4NXC5"/>
<feature type="transmembrane region" description="Helical" evidence="5">
    <location>
        <begin position="469"/>
        <end position="488"/>
    </location>
</feature>
<feature type="transmembrane region" description="Helical" evidence="5">
    <location>
        <begin position="205"/>
        <end position="228"/>
    </location>
</feature>
<feature type="repeat" description="TPR" evidence="3">
    <location>
        <begin position="611"/>
        <end position="644"/>
    </location>
</feature>
<keyword evidence="5" id="KW-0812">Transmembrane</keyword>
<evidence type="ECO:0000256" key="2">
    <source>
        <dbReference type="ARBA" id="ARBA00022803"/>
    </source>
</evidence>
<dbReference type="PANTHER" id="PTHR44227">
    <property type="match status" value="1"/>
</dbReference>
<name>A0A3A4NXC5_ABYX5</name>
<feature type="transmembrane region" description="Helical" evidence="5">
    <location>
        <begin position="338"/>
        <end position="361"/>
    </location>
</feature>
<dbReference type="Pfam" id="PF13432">
    <property type="entry name" value="TPR_16"/>
    <property type="match status" value="2"/>
</dbReference>
<protein>
    <submittedName>
        <fullName evidence="6">Uncharacterized protein</fullName>
    </submittedName>
</protein>
<keyword evidence="2 3" id="KW-0802">TPR repeat</keyword>
<reference evidence="6 7" key="1">
    <citation type="journal article" date="2017" name="ISME J.">
        <title>Energy and carbon metabolisms in a deep terrestrial subsurface fluid microbial community.</title>
        <authorList>
            <person name="Momper L."/>
            <person name="Jungbluth S.P."/>
            <person name="Lee M.D."/>
            <person name="Amend J.P."/>
        </authorList>
    </citation>
    <scope>NUCLEOTIDE SEQUENCE [LARGE SCALE GENOMIC DNA]</scope>
    <source>
        <strain evidence="6">SURF_5</strain>
    </source>
</reference>
<feature type="repeat" description="TPR" evidence="3">
    <location>
        <begin position="577"/>
        <end position="610"/>
    </location>
</feature>
<feature type="transmembrane region" description="Helical" evidence="5">
    <location>
        <begin position="500"/>
        <end position="520"/>
    </location>
</feature>
<dbReference type="SMART" id="SM00028">
    <property type="entry name" value="TPR"/>
    <property type="match status" value="3"/>
</dbReference>
<dbReference type="Gene3D" id="1.25.40.10">
    <property type="entry name" value="Tetratricopeptide repeat domain"/>
    <property type="match status" value="1"/>
</dbReference>
<feature type="compositionally biased region" description="Polar residues" evidence="4">
    <location>
        <begin position="19"/>
        <end position="31"/>
    </location>
</feature>
<keyword evidence="5" id="KW-1133">Transmembrane helix</keyword>
<keyword evidence="1" id="KW-0677">Repeat</keyword>
<feature type="region of interest" description="Disordered" evidence="4">
    <location>
        <begin position="1"/>
        <end position="35"/>
    </location>
</feature>
<evidence type="ECO:0000256" key="5">
    <source>
        <dbReference type="SAM" id="Phobius"/>
    </source>
</evidence>
<evidence type="ECO:0000256" key="4">
    <source>
        <dbReference type="SAM" id="MobiDB-lite"/>
    </source>
</evidence>